<protein>
    <recommendedName>
        <fullName evidence="3">AB hydrolase-1 domain-containing protein</fullName>
    </recommendedName>
</protein>
<keyword evidence="2" id="KW-0732">Signal</keyword>
<organism evidence="4 5">
    <name type="scientific">Labilithrix luteola</name>
    <dbReference type="NCBI Taxonomy" id="1391654"/>
    <lineage>
        <taxon>Bacteria</taxon>
        <taxon>Pseudomonadati</taxon>
        <taxon>Myxococcota</taxon>
        <taxon>Polyangia</taxon>
        <taxon>Polyangiales</taxon>
        <taxon>Labilitrichaceae</taxon>
        <taxon>Labilithrix</taxon>
    </lineage>
</organism>
<evidence type="ECO:0000259" key="3">
    <source>
        <dbReference type="Pfam" id="PF12697"/>
    </source>
</evidence>
<dbReference type="AlphaFoldDB" id="A0A0K1Q9B0"/>
<accession>A0A0K1Q9B0</accession>
<feature type="chain" id="PRO_5005467279" description="AB hydrolase-1 domain-containing protein" evidence="2">
    <location>
        <begin position="22"/>
        <end position="351"/>
    </location>
</feature>
<dbReference type="Gene3D" id="3.40.50.1820">
    <property type="entry name" value="alpha/beta hydrolase"/>
    <property type="match status" value="1"/>
</dbReference>
<dbReference type="SUPFAM" id="SSF53474">
    <property type="entry name" value="alpha/beta-Hydrolases"/>
    <property type="match status" value="1"/>
</dbReference>
<evidence type="ECO:0000313" key="5">
    <source>
        <dbReference type="Proteomes" id="UP000064967"/>
    </source>
</evidence>
<dbReference type="STRING" id="1391654.AKJ09_08905"/>
<name>A0A0K1Q9B0_9BACT</name>
<dbReference type="PANTHER" id="PTHR43798">
    <property type="entry name" value="MONOACYLGLYCEROL LIPASE"/>
    <property type="match status" value="1"/>
</dbReference>
<dbReference type="EMBL" id="CP012333">
    <property type="protein sequence ID" value="AKV02242.1"/>
    <property type="molecule type" value="Genomic_DNA"/>
</dbReference>
<feature type="domain" description="AB hydrolase-1" evidence="3">
    <location>
        <begin position="65"/>
        <end position="324"/>
    </location>
</feature>
<feature type="signal peptide" evidence="2">
    <location>
        <begin position="1"/>
        <end position="21"/>
    </location>
</feature>
<evidence type="ECO:0000313" key="4">
    <source>
        <dbReference type="EMBL" id="AKV02242.1"/>
    </source>
</evidence>
<keyword evidence="1" id="KW-0378">Hydrolase</keyword>
<gene>
    <name evidence="4" type="ORF">AKJ09_08905</name>
</gene>
<proteinExistence type="predicted"/>
<dbReference type="GO" id="GO:0016787">
    <property type="term" value="F:hydrolase activity"/>
    <property type="evidence" value="ECO:0007669"/>
    <property type="project" value="UniProtKB-KW"/>
</dbReference>
<dbReference type="InterPro" id="IPR029058">
    <property type="entry name" value="AB_hydrolase_fold"/>
</dbReference>
<keyword evidence="5" id="KW-1185">Reference proteome</keyword>
<dbReference type="InterPro" id="IPR000073">
    <property type="entry name" value="AB_hydrolase_1"/>
</dbReference>
<dbReference type="GO" id="GO:0016020">
    <property type="term" value="C:membrane"/>
    <property type="evidence" value="ECO:0007669"/>
    <property type="project" value="TreeGrafter"/>
</dbReference>
<dbReference type="InterPro" id="IPR050266">
    <property type="entry name" value="AB_hydrolase_sf"/>
</dbReference>
<dbReference type="KEGG" id="llu:AKJ09_08905"/>
<sequence>MTGISALVGLTTMVVAPAASADGDAWNSSCDEVNFNVTLDGAPGNYRIAGEICKPRFGQNRTLQILIHGASYNRTYWNFPYKPAWYSYVRHANLAGYTTIALDRLGHGASDHPPGPLVTVHESANTIHQIVTAIRNGSATDATGHPIHFDKIVLVGHSFGSNISWTEAGIYGDVDGIVLTGISHLQNPPGAPLTVTYAYPAEYDPKFAASGIQGYLTTIPGKRGEMFYYLPGASSQAISVDEDTKDVVPFGLLFDQFTTYGLTQNIHVPVLNVTGNYDTLACDLPSCTGSGTLSTEGSNYPADACFTQYIVPNAGHSINMHYSAPLAHAYTQDWVNDMVEHRRSPGSCRRH</sequence>
<dbReference type="Proteomes" id="UP000064967">
    <property type="component" value="Chromosome"/>
</dbReference>
<evidence type="ECO:0000256" key="1">
    <source>
        <dbReference type="ARBA" id="ARBA00022801"/>
    </source>
</evidence>
<reference evidence="4 5" key="1">
    <citation type="submission" date="2015-08" db="EMBL/GenBank/DDBJ databases">
        <authorList>
            <person name="Babu N.S."/>
            <person name="Beckwith C.J."/>
            <person name="Beseler K.G."/>
            <person name="Brison A."/>
            <person name="Carone J.V."/>
            <person name="Caskin T.P."/>
            <person name="Diamond M."/>
            <person name="Durham M.E."/>
            <person name="Foxe J.M."/>
            <person name="Go M."/>
            <person name="Henderson B.A."/>
            <person name="Jones I.B."/>
            <person name="McGettigan J.A."/>
            <person name="Micheletti S.J."/>
            <person name="Nasrallah M.E."/>
            <person name="Ortiz D."/>
            <person name="Piller C.R."/>
            <person name="Privatt S.R."/>
            <person name="Schneider S.L."/>
            <person name="Sharp S."/>
            <person name="Smith T.C."/>
            <person name="Stanton J.D."/>
            <person name="Ullery H.E."/>
            <person name="Wilson R.J."/>
            <person name="Serrano M.G."/>
            <person name="Buck G."/>
            <person name="Lee V."/>
            <person name="Wang Y."/>
            <person name="Carvalho R."/>
            <person name="Voegtly L."/>
            <person name="Shi R."/>
            <person name="Duckworth R."/>
            <person name="Johnson A."/>
            <person name="Loviza R."/>
            <person name="Walstead R."/>
            <person name="Shah Z."/>
            <person name="Kiflezghi M."/>
            <person name="Wade K."/>
            <person name="Ball S.L."/>
            <person name="Bradley K.W."/>
            <person name="Asai D.J."/>
            <person name="Bowman C.A."/>
            <person name="Russell D.A."/>
            <person name="Pope W.H."/>
            <person name="Jacobs-Sera D."/>
            <person name="Hendrix R.W."/>
            <person name="Hatfull G.F."/>
        </authorList>
    </citation>
    <scope>NUCLEOTIDE SEQUENCE [LARGE SCALE GENOMIC DNA]</scope>
    <source>
        <strain evidence="4 5">DSM 27648</strain>
    </source>
</reference>
<evidence type="ECO:0000256" key="2">
    <source>
        <dbReference type="SAM" id="SignalP"/>
    </source>
</evidence>
<dbReference type="PANTHER" id="PTHR43798:SF31">
    <property type="entry name" value="AB HYDROLASE SUPERFAMILY PROTEIN YCLE"/>
    <property type="match status" value="1"/>
</dbReference>
<dbReference type="Pfam" id="PF12697">
    <property type="entry name" value="Abhydrolase_6"/>
    <property type="match status" value="1"/>
</dbReference>